<organism evidence="3 4">
    <name type="scientific">Euphydryas editha</name>
    <name type="common">Edith's checkerspot</name>
    <dbReference type="NCBI Taxonomy" id="104508"/>
    <lineage>
        <taxon>Eukaryota</taxon>
        <taxon>Metazoa</taxon>
        <taxon>Ecdysozoa</taxon>
        <taxon>Arthropoda</taxon>
        <taxon>Hexapoda</taxon>
        <taxon>Insecta</taxon>
        <taxon>Pterygota</taxon>
        <taxon>Neoptera</taxon>
        <taxon>Endopterygota</taxon>
        <taxon>Lepidoptera</taxon>
        <taxon>Glossata</taxon>
        <taxon>Ditrysia</taxon>
        <taxon>Papilionoidea</taxon>
        <taxon>Nymphalidae</taxon>
        <taxon>Nymphalinae</taxon>
        <taxon>Euphydryas</taxon>
    </lineage>
</organism>
<evidence type="ECO:0000313" key="4">
    <source>
        <dbReference type="Proteomes" id="UP001153954"/>
    </source>
</evidence>
<dbReference type="EMBL" id="CAKOGL010000002">
    <property type="protein sequence ID" value="CAH2084017.1"/>
    <property type="molecule type" value="Genomic_DNA"/>
</dbReference>
<dbReference type="Pfam" id="PF01585">
    <property type="entry name" value="G-patch"/>
    <property type="match status" value="1"/>
</dbReference>
<feature type="domain" description="G-patch" evidence="2">
    <location>
        <begin position="273"/>
        <end position="302"/>
    </location>
</feature>
<dbReference type="InterPro" id="IPR000467">
    <property type="entry name" value="G_patch_dom"/>
</dbReference>
<comment type="caution">
    <text evidence="3">The sequence shown here is derived from an EMBL/GenBank/DDBJ whole genome shotgun (WGS) entry which is preliminary data.</text>
</comment>
<feature type="region of interest" description="Disordered" evidence="1">
    <location>
        <begin position="147"/>
        <end position="184"/>
    </location>
</feature>
<feature type="compositionally biased region" description="Low complexity" evidence="1">
    <location>
        <begin position="163"/>
        <end position="173"/>
    </location>
</feature>
<dbReference type="AlphaFoldDB" id="A0AAU9TDD7"/>
<dbReference type="PROSITE" id="PS50174">
    <property type="entry name" value="G_PATCH"/>
    <property type="match status" value="1"/>
</dbReference>
<dbReference type="Proteomes" id="UP001153954">
    <property type="component" value="Unassembled WGS sequence"/>
</dbReference>
<gene>
    <name evidence="3" type="ORF">EEDITHA_LOCUS629</name>
</gene>
<dbReference type="GO" id="GO:0003676">
    <property type="term" value="F:nucleic acid binding"/>
    <property type="evidence" value="ECO:0007669"/>
    <property type="project" value="InterPro"/>
</dbReference>
<accession>A0AAU9TDD7</accession>
<evidence type="ECO:0000313" key="3">
    <source>
        <dbReference type="EMBL" id="CAH2084017.1"/>
    </source>
</evidence>
<keyword evidence="4" id="KW-1185">Reference proteome</keyword>
<sequence length="440" mass="49899">MIIKLPEMPLRNVEYLRDLISERKNDISLKLESLYESLWDAVKTYSIKYKFEVSVVKSEDGHTGNLIIEKVSNGTEQEKDKLIEGTNTENVHSSINSETDDDRCKFLKVLPFYEIIDNSINTDLESKTNGSDNSSIDLFNNKKIVLEDTEEENTETVNRDNSSDFNDQQSSDENGNRSCKSAEETNKCTSEFSTDCSENKIPLRNRVIFEKSDDHLNKTEPLKNSVMFENCDDHLDKTEVPNYIIEGIIDTKVMEKKTPWDSKLLQALSEPLESEKGLRIMKSMGWSGGALGTRGDGITEPILPALDLVCSTILTILLHQYLSMIQHGDWDDITLPGAGLGLVPEDVRQRPNTDLCVCVLEEIFDMIENDVSSLVISINGGITKKEISDLMSILESFNDRFYVDVVFSNCFESNLIKKILDKMLIEQNVFFELTLSHDNK</sequence>
<protein>
    <recommendedName>
        <fullName evidence="2">G-patch domain-containing protein</fullName>
    </recommendedName>
</protein>
<evidence type="ECO:0000256" key="1">
    <source>
        <dbReference type="SAM" id="MobiDB-lite"/>
    </source>
</evidence>
<evidence type="ECO:0000259" key="2">
    <source>
        <dbReference type="PROSITE" id="PS50174"/>
    </source>
</evidence>
<reference evidence="3" key="1">
    <citation type="submission" date="2022-03" db="EMBL/GenBank/DDBJ databases">
        <authorList>
            <person name="Tunstrom K."/>
        </authorList>
    </citation>
    <scope>NUCLEOTIDE SEQUENCE</scope>
</reference>
<proteinExistence type="predicted"/>
<name>A0AAU9TDD7_EUPED</name>